<dbReference type="Proteomes" id="UP000190896">
    <property type="component" value="Unassembled WGS sequence"/>
</dbReference>
<name>A0A1T2KUN9_9GAMM</name>
<protein>
    <submittedName>
        <fullName evidence="1">Uncharacterized protein</fullName>
    </submittedName>
</protein>
<keyword evidence="2" id="KW-1185">Reference proteome</keyword>
<organism evidence="1 2">
    <name type="scientific">Solemya velesiana gill symbiont</name>
    <dbReference type="NCBI Taxonomy" id="1918948"/>
    <lineage>
        <taxon>Bacteria</taxon>
        <taxon>Pseudomonadati</taxon>
        <taxon>Pseudomonadota</taxon>
        <taxon>Gammaproteobacteria</taxon>
        <taxon>sulfur-oxidizing symbionts</taxon>
    </lineage>
</organism>
<reference evidence="1 2" key="1">
    <citation type="submission" date="2016-11" db="EMBL/GenBank/DDBJ databases">
        <title>Mixed transmission modes and dynamic genome evolution in an obligate animal-bacterial symbiosis.</title>
        <authorList>
            <person name="Russell S.L."/>
            <person name="Corbett-Detig R.B."/>
            <person name="Cavanaugh C.M."/>
        </authorList>
    </citation>
    <scope>NUCLEOTIDE SEQUENCE [LARGE SCALE GENOMIC DNA]</scope>
    <source>
        <strain evidence="1">Se-Cadez</strain>
    </source>
</reference>
<accession>A0A1T2KUN9</accession>
<sequence>MKAQLKPDFCAECGHEVVAGVACDWQPQSCPFLKAERLQHLEMTNRHLEAITVACAQPEEYDAVRGKE</sequence>
<dbReference type="RefSeq" id="WP_078486981.1">
    <property type="nucleotide sequence ID" value="NZ_MPRJ01000034.1"/>
</dbReference>
<comment type="caution">
    <text evidence="1">The sequence shown here is derived from an EMBL/GenBank/DDBJ whole genome shotgun (WGS) entry which is preliminary data.</text>
</comment>
<gene>
    <name evidence="1" type="ORF">BOW51_06625</name>
</gene>
<evidence type="ECO:0000313" key="2">
    <source>
        <dbReference type="Proteomes" id="UP000190896"/>
    </source>
</evidence>
<evidence type="ECO:0000313" key="1">
    <source>
        <dbReference type="EMBL" id="OOZ36567.1"/>
    </source>
</evidence>
<dbReference type="AlphaFoldDB" id="A0A1T2KUN9"/>
<dbReference type="OrthoDB" id="7064383at2"/>
<dbReference type="EMBL" id="MPRJ01000034">
    <property type="protein sequence ID" value="OOZ36567.1"/>
    <property type="molecule type" value="Genomic_DNA"/>
</dbReference>
<proteinExistence type="predicted"/>